<protein>
    <recommendedName>
        <fullName evidence="4">Secreted protein</fullName>
    </recommendedName>
</protein>
<dbReference type="Proteomes" id="UP000828390">
    <property type="component" value="Unassembled WGS sequence"/>
</dbReference>
<keyword evidence="3" id="KW-1185">Reference proteome</keyword>
<reference evidence="2" key="2">
    <citation type="submission" date="2020-11" db="EMBL/GenBank/DDBJ databases">
        <authorList>
            <person name="McCartney M.A."/>
            <person name="Auch B."/>
            <person name="Kono T."/>
            <person name="Mallez S."/>
            <person name="Becker A."/>
            <person name="Gohl D.M."/>
            <person name="Silverstein K.A.T."/>
            <person name="Koren S."/>
            <person name="Bechman K.B."/>
            <person name="Herman A."/>
            <person name="Abrahante J.E."/>
            <person name="Garbe J."/>
        </authorList>
    </citation>
    <scope>NUCLEOTIDE SEQUENCE</scope>
    <source>
        <strain evidence="2">Duluth1</strain>
        <tissue evidence="2">Whole animal</tissue>
    </source>
</reference>
<dbReference type="AlphaFoldDB" id="A0A9D4M8I9"/>
<feature type="chain" id="PRO_5038759248" description="Secreted protein" evidence="1">
    <location>
        <begin position="27"/>
        <end position="73"/>
    </location>
</feature>
<feature type="signal peptide" evidence="1">
    <location>
        <begin position="1"/>
        <end position="26"/>
    </location>
</feature>
<sequence>MASLLRLHCVLTASIATLLRLWRSYCDPSASLEHHKPGRWCDGMAKNSIFTENVIGVLTTTIKNFQKHSLRSP</sequence>
<evidence type="ECO:0000313" key="2">
    <source>
        <dbReference type="EMBL" id="KAH3871705.1"/>
    </source>
</evidence>
<evidence type="ECO:0008006" key="4">
    <source>
        <dbReference type="Google" id="ProtNLM"/>
    </source>
</evidence>
<reference evidence="2" key="1">
    <citation type="journal article" date="2019" name="bioRxiv">
        <title>The Genome of the Zebra Mussel, Dreissena polymorpha: A Resource for Invasive Species Research.</title>
        <authorList>
            <person name="McCartney M.A."/>
            <person name="Auch B."/>
            <person name="Kono T."/>
            <person name="Mallez S."/>
            <person name="Zhang Y."/>
            <person name="Obille A."/>
            <person name="Becker A."/>
            <person name="Abrahante J.E."/>
            <person name="Garbe J."/>
            <person name="Badalamenti J.P."/>
            <person name="Herman A."/>
            <person name="Mangelson H."/>
            <person name="Liachko I."/>
            <person name="Sullivan S."/>
            <person name="Sone E.D."/>
            <person name="Koren S."/>
            <person name="Silverstein K.A.T."/>
            <person name="Beckman K.B."/>
            <person name="Gohl D.M."/>
        </authorList>
    </citation>
    <scope>NUCLEOTIDE SEQUENCE</scope>
    <source>
        <strain evidence="2">Duluth1</strain>
        <tissue evidence="2">Whole animal</tissue>
    </source>
</reference>
<dbReference type="EMBL" id="JAIWYP010000002">
    <property type="protein sequence ID" value="KAH3871705.1"/>
    <property type="molecule type" value="Genomic_DNA"/>
</dbReference>
<evidence type="ECO:0000313" key="3">
    <source>
        <dbReference type="Proteomes" id="UP000828390"/>
    </source>
</evidence>
<comment type="caution">
    <text evidence="2">The sequence shown here is derived from an EMBL/GenBank/DDBJ whole genome shotgun (WGS) entry which is preliminary data.</text>
</comment>
<name>A0A9D4M8I9_DREPO</name>
<evidence type="ECO:0000256" key="1">
    <source>
        <dbReference type="SAM" id="SignalP"/>
    </source>
</evidence>
<proteinExistence type="predicted"/>
<organism evidence="2 3">
    <name type="scientific">Dreissena polymorpha</name>
    <name type="common">Zebra mussel</name>
    <name type="synonym">Mytilus polymorpha</name>
    <dbReference type="NCBI Taxonomy" id="45954"/>
    <lineage>
        <taxon>Eukaryota</taxon>
        <taxon>Metazoa</taxon>
        <taxon>Spiralia</taxon>
        <taxon>Lophotrochozoa</taxon>
        <taxon>Mollusca</taxon>
        <taxon>Bivalvia</taxon>
        <taxon>Autobranchia</taxon>
        <taxon>Heteroconchia</taxon>
        <taxon>Euheterodonta</taxon>
        <taxon>Imparidentia</taxon>
        <taxon>Neoheterodontei</taxon>
        <taxon>Myida</taxon>
        <taxon>Dreissenoidea</taxon>
        <taxon>Dreissenidae</taxon>
        <taxon>Dreissena</taxon>
    </lineage>
</organism>
<gene>
    <name evidence="2" type="ORF">DPMN_034916</name>
</gene>
<keyword evidence="1" id="KW-0732">Signal</keyword>
<accession>A0A9D4M8I9</accession>